<keyword evidence="6" id="KW-0408">Iron</keyword>
<keyword evidence="8" id="KW-1133">Transmembrane helix</keyword>
<feature type="transmembrane region" description="Helical" evidence="8">
    <location>
        <begin position="270"/>
        <end position="290"/>
    </location>
</feature>
<dbReference type="OrthoDB" id="9789030at2"/>
<comment type="subunit">
    <text evidence="2">Heterodimer of a large and a small subunit.</text>
</comment>
<proteinExistence type="predicted"/>
<keyword evidence="11" id="KW-1185">Reference proteome</keyword>
<evidence type="ECO:0000256" key="5">
    <source>
        <dbReference type="ARBA" id="ARBA00022737"/>
    </source>
</evidence>
<dbReference type="NCBIfam" id="TIGR01409">
    <property type="entry name" value="TAT_signal_seq"/>
    <property type="match status" value="1"/>
</dbReference>
<dbReference type="GO" id="GO:0046872">
    <property type="term" value="F:metal ion binding"/>
    <property type="evidence" value="ECO:0007669"/>
    <property type="project" value="UniProtKB-KW"/>
</dbReference>
<dbReference type="InterPro" id="IPR019546">
    <property type="entry name" value="TAT_signal_bac_arc"/>
</dbReference>
<feature type="domain" description="4Fe-4S ferredoxin-type" evidence="9">
    <location>
        <begin position="38"/>
        <end position="68"/>
    </location>
</feature>
<gene>
    <name evidence="10" type="ORF">DSCA_41090</name>
</gene>
<dbReference type="PROSITE" id="PS51379">
    <property type="entry name" value="4FE4S_FER_2"/>
    <property type="match status" value="2"/>
</dbReference>
<dbReference type="RefSeq" id="WP_155318145.1">
    <property type="nucleotide sequence ID" value="NZ_AP021874.1"/>
</dbReference>
<evidence type="ECO:0000256" key="3">
    <source>
        <dbReference type="ARBA" id="ARBA00022485"/>
    </source>
</evidence>
<dbReference type="AlphaFoldDB" id="A0A5K7YQK4"/>
<evidence type="ECO:0000256" key="1">
    <source>
        <dbReference type="ARBA" id="ARBA00004196"/>
    </source>
</evidence>
<dbReference type="PROSITE" id="PS51318">
    <property type="entry name" value="TAT"/>
    <property type="match status" value="1"/>
</dbReference>
<evidence type="ECO:0000313" key="10">
    <source>
        <dbReference type="EMBL" id="BBO70179.1"/>
    </source>
</evidence>
<evidence type="ECO:0000256" key="8">
    <source>
        <dbReference type="SAM" id="Phobius"/>
    </source>
</evidence>
<dbReference type="CDD" id="cd10561">
    <property type="entry name" value="HybA_like"/>
    <property type="match status" value="1"/>
</dbReference>
<dbReference type="Proteomes" id="UP000427906">
    <property type="component" value="Chromosome"/>
</dbReference>
<sequence length="307" mass="34198">MGLNRRDFFKYVTAAGAALAGSDRSAHAWQSRAPSDPVGCLVDLTRCIGCRKCEEACNRVNGLPEPDHGFEDLTVLDRKRRPDERAYTVVNRYTSGIIDERDQLVPTFVKLQCMHCQDPACASACIVGALTKKDNGTVHYDVTRCIGCRYCMVACPFEIPAYEYHDPITPRVMKCTFCYERVQSENKLPGCAEICPVEAITFGRRSDLLAVAHQRIKGNPGRYVDHIYGEKEVGGTSWMYLSAVPFGRLGFNTLPETPMPRLAETIQHRLFSYLWSPIVLFGMLGGVMWASKDKGDRAGNGNQGGER</sequence>
<keyword evidence="8" id="KW-0472">Membrane</keyword>
<dbReference type="EMBL" id="AP021874">
    <property type="protein sequence ID" value="BBO70179.1"/>
    <property type="molecule type" value="Genomic_DNA"/>
</dbReference>
<evidence type="ECO:0000259" key="9">
    <source>
        <dbReference type="PROSITE" id="PS51379"/>
    </source>
</evidence>
<dbReference type="InterPro" id="IPR017900">
    <property type="entry name" value="4Fe4S_Fe_S_CS"/>
</dbReference>
<dbReference type="GO" id="GO:0051539">
    <property type="term" value="F:4 iron, 4 sulfur cluster binding"/>
    <property type="evidence" value="ECO:0007669"/>
    <property type="project" value="UniProtKB-KW"/>
</dbReference>
<dbReference type="PANTHER" id="PTHR43545:SF4">
    <property type="entry name" value="IRON-SULFUR PROTEIN"/>
    <property type="match status" value="1"/>
</dbReference>
<keyword evidence="5" id="KW-0677">Repeat</keyword>
<feature type="domain" description="4Fe-4S ferredoxin-type" evidence="9">
    <location>
        <begin position="136"/>
        <end position="165"/>
    </location>
</feature>
<keyword evidence="7" id="KW-0411">Iron-sulfur</keyword>
<evidence type="ECO:0000256" key="4">
    <source>
        <dbReference type="ARBA" id="ARBA00022723"/>
    </source>
</evidence>
<keyword evidence="4" id="KW-0479">Metal-binding</keyword>
<evidence type="ECO:0000256" key="7">
    <source>
        <dbReference type="ARBA" id="ARBA00023014"/>
    </source>
</evidence>
<evidence type="ECO:0000256" key="6">
    <source>
        <dbReference type="ARBA" id="ARBA00023004"/>
    </source>
</evidence>
<dbReference type="GO" id="GO:0030313">
    <property type="term" value="C:cell envelope"/>
    <property type="evidence" value="ECO:0007669"/>
    <property type="project" value="UniProtKB-SubCell"/>
</dbReference>
<evidence type="ECO:0000313" key="11">
    <source>
        <dbReference type="Proteomes" id="UP000427906"/>
    </source>
</evidence>
<dbReference type="Gene3D" id="3.30.70.20">
    <property type="match status" value="2"/>
</dbReference>
<dbReference type="InterPro" id="IPR051555">
    <property type="entry name" value="FDH_Electron_Transfer_Unit"/>
</dbReference>
<dbReference type="NCBIfam" id="NF008134">
    <property type="entry name" value="PRK10882.1"/>
    <property type="match status" value="1"/>
</dbReference>
<dbReference type="InterPro" id="IPR006311">
    <property type="entry name" value="TAT_signal"/>
</dbReference>
<dbReference type="Pfam" id="PF13247">
    <property type="entry name" value="Fer4_11"/>
    <property type="match status" value="1"/>
</dbReference>
<keyword evidence="8" id="KW-0812">Transmembrane</keyword>
<reference evidence="10 11" key="1">
    <citation type="submission" date="2019-11" db="EMBL/GenBank/DDBJ databases">
        <title>Comparative genomics of hydrocarbon-degrading Desulfosarcina strains.</title>
        <authorList>
            <person name="Watanabe M."/>
            <person name="Kojima H."/>
            <person name="Fukui M."/>
        </authorList>
    </citation>
    <scope>NUCLEOTIDE SEQUENCE [LARGE SCALE GENOMIC DNA]</scope>
    <source>
        <strain evidence="10 11">PL12</strain>
    </source>
</reference>
<dbReference type="KEGG" id="dalk:DSCA_41090"/>
<dbReference type="SUPFAM" id="SSF54862">
    <property type="entry name" value="4Fe-4S ferredoxins"/>
    <property type="match status" value="1"/>
</dbReference>
<name>A0A5K7YQK4_9BACT</name>
<dbReference type="PANTHER" id="PTHR43545">
    <property type="entry name" value="FORMATE DEHYDROGENASE, NITRATE-INDUCIBLE, IRON-SULFUR SUBUNIT"/>
    <property type="match status" value="1"/>
</dbReference>
<keyword evidence="3" id="KW-0004">4Fe-4S</keyword>
<comment type="subcellular location">
    <subcellularLocation>
        <location evidence="1">Cell envelope</location>
    </subcellularLocation>
</comment>
<dbReference type="PROSITE" id="PS00198">
    <property type="entry name" value="4FE4S_FER_1"/>
    <property type="match status" value="1"/>
</dbReference>
<dbReference type="InterPro" id="IPR017896">
    <property type="entry name" value="4Fe4S_Fe-S-bd"/>
</dbReference>
<protein>
    <recommendedName>
        <fullName evidence="9">4Fe-4S ferredoxin-type domain-containing protein</fullName>
    </recommendedName>
</protein>
<accession>A0A5K7YQK4</accession>
<evidence type="ECO:0000256" key="2">
    <source>
        <dbReference type="ARBA" id="ARBA00011771"/>
    </source>
</evidence>
<organism evidence="10 11">
    <name type="scientific">Desulfosarcina alkanivorans</name>
    <dbReference type="NCBI Taxonomy" id="571177"/>
    <lineage>
        <taxon>Bacteria</taxon>
        <taxon>Pseudomonadati</taxon>
        <taxon>Thermodesulfobacteriota</taxon>
        <taxon>Desulfobacteria</taxon>
        <taxon>Desulfobacterales</taxon>
        <taxon>Desulfosarcinaceae</taxon>
        <taxon>Desulfosarcina</taxon>
    </lineage>
</organism>